<organism evidence="2 3">
    <name type="scientific">Candida albicans P78048</name>
    <dbReference type="NCBI Taxonomy" id="1094989"/>
    <lineage>
        <taxon>Eukaryota</taxon>
        <taxon>Fungi</taxon>
        <taxon>Dikarya</taxon>
        <taxon>Ascomycota</taxon>
        <taxon>Saccharomycotina</taxon>
        <taxon>Pichiomycetes</taxon>
        <taxon>Debaryomycetaceae</taxon>
        <taxon>Candida/Lodderomyces clade</taxon>
        <taxon>Candida</taxon>
    </lineage>
</organism>
<feature type="region of interest" description="Disordered" evidence="1">
    <location>
        <begin position="53"/>
        <end position="74"/>
    </location>
</feature>
<name>A0AB34PMT9_CANAX</name>
<accession>A0AB34PMT9</accession>
<reference evidence="2 3" key="1">
    <citation type="submission" date="2013-12" db="EMBL/GenBank/DDBJ databases">
        <title>The Genome Sequence of Candida albicans P78048.</title>
        <authorList>
            <consortium name="The Broad Institute Genome Sequencing Platform"/>
            <consortium name="The Broad Institute Genome Sequencing Center for Infectious Disease"/>
            <person name="Cuomo C."/>
            <person name="Bennett R."/>
            <person name="Hirakawa M."/>
            <person name="Noverr M."/>
            <person name="Mitchell A."/>
            <person name="Young S.K."/>
            <person name="Zeng Q."/>
            <person name="Gargeya S."/>
            <person name="Fitzgerald M."/>
            <person name="Abouelleil A."/>
            <person name="Alvarado L."/>
            <person name="Berlin A.M."/>
            <person name="Chapman S.B."/>
            <person name="Dewar J."/>
            <person name="Goldberg J."/>
            <person name="Griggs A."/>
            <person name="Gujja S."/>
            <person name="Hansen M."/>
            <person name="Howarth C."/>
            <person name="Imamovic A."/>
            <person name="Larimer J."/>
            <person name="McCowan C."/>
            <person name="Murphy C."/>
            <person name="Pearson M."/>
            <person name="Priest M."/>
            <person name="Roberts A."/>
            <person name="Saif S."/>
            <person name="Shea T."/>
            <person name="Sykes S."/>
            <person name="Wortman J."/>
            <person name="Nusbaum C."/>
            <person name="Birren B."/>
        </authorList>
    </citation>
    <scope>NUCLEOTIDE SEQUENCE [LARGE SCALE GENOMIC DNA]</scope>
    <source>
        <strain evidence="2 3">P78048</strain>
    </source>
</reference>
<evidence type="ECO:0000313" key="3">
    <source>
        <dbReference type="Proteomes" id="UP000030161"/>
    </source>
</evidence>
<evidence type="ECO:0000313" key="2">
    <source>
        <dbReference type="EMBL" id="KGR07230.1"/>
    </source>
</evidence>
<dbReference type="EMBL" id="AJIX01000033">
    <property type="protein sequence ID" value="KGR07230.1"/>
    <property type="molecule type" value="Genomic_DNA"/>
</dbReference>
<evidence type="ECO:0000256" key="1">
    <source>
        <dbReference type="SAM" id="MobiDB-lite"/>
    </source>
</evidence>
<proteinExistence type="predicted"/>
<gene>
    <name evidence="2" type="ORF">MG3_04506</name>
</gene>
<sequence>MSNAIDFGVVDDSEEPAVYTTFLPRPISALARVNLVLHEHPVVKYKTFTRVRGGDEPLLSGEEERYGTEDERDTETPLVEHNYDWSLQYLPGLQFGVISIRRS</sequence>
<dbReference type="Proteomes" id="UP000030161">
    <property type="component" value="Unassembled WGS sequence"/>
</dbReference>
<comment type="caution">
    <text evidence="2">The sequence shown here is derived from an EMBL/GenBank/DDBJ whole genome shotgun (WGS) entry which is preliminary data.</text>
</comment>
<protein>
    <submittedName>
        <fullName evidence="2">Uncharacterized protein</fullName>
    </submittedName>
</protein>
<dbReference type="AlphaFoldDB" id="A0AB34PMT9"/>